<feature type="region of interest" description="Disordered" evidence="1">
    <location>
        <begin position="875"/>
        <end position="906"/>
    </location>
</feature>
<protein>
    <submittedName>
        <fullName evidence="2">Uncharacterized protein</fullName>
    </submittedName>
</protein>
<keyword evidence="3" id="KW-1185">Reference proteome</keyword>
<dbReference type="FunCoup" id="A0A200PQN3">
    <property type="interactions" value="439"/>
</dbReference>
<reference evidence="2 3" key="1">
    <citation type="journal article" date="2017" name="Mol. Plant">
        <title>The Genome of Medicinal Plant Macleaya cordata Provides New Insights into Benzylisoquinoline Alkaloids Metabolism.</title>
        <authorList>
            <person name="Liu X."/>
            <person name="Liu Y."/>
            <person name="Huang P."/>
            <person name="Ma Y."/>
            <person name="Qing Z."/>
            <person name="Tang Q."/>
            <person name="Cao H."/>
            <person name="Cheng P."/>
            <person name="Zheng Y."/>
            <person name="Yuan Z."/>
            <person name="Zhou Y."/>
            <person name="Liu J."/>
            <person name="Tang Z."/>
            <person name="Zhuo Y."/>
            <person name="Zhang Y."/>
            <person name="Yu L."/>
            <person name="Huang J."/>
            <person name="Yang P."/>
            <person name="Peng Q."/>
            <person name="Zhang J."/>
            <person name="Jiang W."/>
            <person name="Zhang Z."/>
            <person name="Lin K."/>
            <person name="Ro D.K."/>
            <person name="Chen X."/>
            <person name="Xiong X."/>
            <person name="Shang Y."/>
            <person name="Huang S."/>
            <person name="Zeng J."/>
        </authorList>
    </citation>
    <scope>NUCLEOTIDE SEQUENCE [LARGE SCALE GENOMIC DNA]</scope>
    <source>
        <strain evidence="3">cv. BLH2017</strain>
        <tissue evidence="2">Root</tissue>
    </source>
</reference>
<feature type="compositionally biased region" description="Polar residues" evidence="1">
    <location>
        <begin position="254"/>
        <end position="270"/>
    </location>
</feature>
<feature type="region of interest" description="Disordered" evidence="1">
    <location>
        <begin position="328"/>
        <end position="506"/>
    </location>
</feature>
<evidence type="ECO:0000313" key="2">
    <source>
        <dbReference type="EMBL" id="OVA00537.1"/>
    </source>
</evidence>
<feature type="region of interest" description="Disordered" evidence="1">
    <location>
        <begin position="247"/>
        <end position="286"/>
    </location>
</feature>
<feature type="compositionally biased region" description="Basic and acidic residues" evidence="1">
    <location>
        <begin position="850"/>
        <end position="859"/>
    </location>
</feature>
<feature type="compositionally biased region" description="Basic and acidic residues" evidence="1">
    <location>
        <begin position="336"/>
        <end position="347"/>
    </location>
</feature>
<dbReference type="OMA" id="KEACINF"/>
<organism evidence="2 3">
    <name type="scientific">Macleaya cordata</name>
    <name type="common">Five-seeded plume-poppy</name>
    <name type="synonym">Bocconia cordata</name>
    <dbReference type="NCBI Taxonomy" id="56857"/>
    <lineage>
        <taxon>Eukaryota</taxon>
        <taxon>Viridiplantae</taxon>
        <taxon>Streptophyta</taxon>
        <taxon>Embryophyta</taxon>
        <taxon>Tracheophyta</taxon>
        <taxon>Spermatophyta</taxon>
        <taxon>Magnoliopsida</taxon>
        <taxon>Ranunculales</taxon>
        <taxon>Papaveraceae</taxon>
        <taxon>Papaveroideae</taxon>
        <taxon>Macleaya</taxon>
    </lineage>
</organism>
<feature type="region of interest" description="Disordered" evidence="1">
    <location>
        <begin position="787"/>
        <end position="859"/>
    </location>
</feature>
<feature type="compositionally biased region" description="Acidic residues" evidence="1">
    <location>
        <begin position="484"/>
        <end position="494"/>
    </location>
</feature>
<dbReference type="STRING" id="56857.A0A200PQN3"/>
<dbReference type="Proteomes" id="UP000195402">
    <property type="component" value="Unassembled WGS sequence"/>
</dbReference>
<dbReference type="InParanoid" id="A0A200PQN3"/>
<feature type="compositionally biased region" description="Basic and acidic residues" evidence="1">
    <location>
        <begin position="384"/>
        <end position="397"/>
    </location>
</feature>
<evidence type="ECO:0000256" key="1">
    <source>
        <dbReference type="SAM" id="MobiDB-lite"/>
    </source>
</evidence>
<feature type="compositionally biased region" description="Pro residues" evidence="1">
    <location>
        <begin position="1374"/>
        <end position="1421"/>
    </location>
</feature>
<feature type="compositionally biased region" description="Polar residues" evidence="1">
    <location>
        <begin position="884"/>
        <end position="906"/>
    </location>
</feature>
<accession>A0A200PQN3</accession>
<name>A0A200PQN3_MACCD</name>
<feature type="region of interest" description="Disordered" evidence="1">
    <location>
        <begin position="1168"/>
        <end position="1510"/>
    </location>
</feature>
<feature type="compositionally biased region" description="Basic residues" evidence="1">
    <location>
        <begin position="1455"/>
        <end position="1466"/>
    </location>
</feature>
<feature type="compositionally biased region" description="Pro residues" evidence="1">
    <location>
        <begin position="1264"/>
        <end position="1274"/>
    </location>
</feature>
<comment type="caution">
    <text evidence="2">The sequence shown here is derived from an EMBL/GenBank/DDBJ whole genome shotgun (WGS) entry which is preliminary data.</text>
</comment>
<gene>
    <name evidence="2" type="ORF">BVC80_9087g23</name>
</gene>
<feature type="compositionally biased region" description="Basic and acidic residues" evidence="1">
    <location>
        <begin position="797"/>
        <end position="818"/>
    </location>
</feature>
<feature type="compositionally biased region" description="Basic and acidic residues" evidence="1">
    <location>
        <begin position="1204"/>
        <end position="1216"/>
    </location>
</feature>
<proteinExistence type="predicted"/>
<feature type="compositionally biased region" description="Basic residues" evidence="1">
    <location>
        <begin position="348"/>
        <end position="359"/>
    </location>
</feature>
<feature type="compositionally biased region" description="Basic residues" evidence="1">
    <location>
        <begin position="398"/>
        <end position="407"/>
    </location>
</feature>
<dbReference type="PANTHER" id="PTHR31008:SF0">
    <property type="entry name" value="CSL1"/>
    <property type="match status" value="1"/>
</dbReference>
<sequence length="1747" mass="193647">MDSSARLDYALFQLTPTRTRCDLVVFSGGLNEKLASGLLEPFISHLRCAKEQIPKGGYSITLRAPTANASWFTKGTLERRFVRFVSTPEVLERFVTIEREISQIEVSISIQSNELSSTNVAASTDEVHRFLKCRCFFFGITRIRLQRVLETRKVVLRKEQAMAYARAFVAGFEMDYIDDLISFSDAFGASRLREACINFKELCNKKRNDGLWMDELAAVQAFSQPELPYLATSGIILAGDGGLSNGPLDPTGSLDASVSDSTTSHASADINQGHMPPTTANAQGSMPWPNHLPQFMYNFQHPVQQMPPYQGYPFPAMQGVPPYYPRNMQWPPNAEESGHDLSEPDNRRNRKSSSRKKEKSRNEKVSDPSEEEHTEPSDSTSGSEVEHEKKHSSVDQSRKKRNGKKSSRTVVIRNINYITSKRKDGENNGVSDESSSAEDDFIDGTSLKQKVEDAVGSLEKHHKSRRSKKRGGNKNLTVTNDSNGEADQDLEDDAVANTLEGGKTNNNWDSFQNLLMRDDKLGHNEVEKHRALDVRDEYFAIKGPETGSAVVSTHDIDPESEKGIKQRMVATDSFVLTERDAGNERNTHFENFESIGSFRPNMNKRDSPNEELLFSHRIEDSERNSHDTLADCTTELSVLKTQKGEDWFVVNQPEKLMGRASINEHSIFDGDQVLVAQKYNKDSFGDDSFMVQTRSADDQHDYQRRTDLSMISDLTVPSQVETNTPDVSGDNQGVSGKYEPDDLCMVLERDIGVEPTGASWTPEIDYGVDISFTEADKRHSGVETADVIDNNLPSDGKVTDTKNKEGPAKKLSGKEPKPKSVRAPLWKSKHEIISRPKKQSTASRAAVQKSKAEMEEETRKKMEELLIERQKRIAERSSARGLTPATSKTASVESKTPTKQASKLTTQETKRLKNYQCTMQMQATKSSDVSKNQKEVKGLTVDKSCGWASNFISMVELRKKILSFRDIIDLPPCDAHGPIKELLMGTVGDLHNLYPKIVPGIRMSEMDETSVHEVFSQFYNALKSVGDSWEKNHLSKFKHEKEGNMEDLSLEQFVERVLAKLDYMIKVAKEIFDVMDEEDQKNEESPRYSMFGEILSKSYSDNKTSCCLSPVTPTSVLPDLIESSVSNGRFADVSYSPPLLWPLRLQAVGKLKPVDVQRLSIHMVPNVSPRSSSTVNQMTKTVREVKPQIREAKRNSEGLPVRRTNGEPKDSKDTKVKSKLLKSNLNEMQSKKGGGANSGETSKLTARPVPPPIHARRKPRVLPQAPPPPPPPVLSPKVTAAPPPPPQKLPSNVIAESFLESPTLPPRNVSQAPPPPPPMLAVNASIAPPPPPPPILAVSASTAPPPPPPPMLAINASTAPPPPPPMLAINASTAPPPPPPMLPPNTSVPPPPPMLPPNASAPPPPPMLPPNASAPPPPPPMLQAKGSVPSPPPPMLLANGSAPPPPPPLGVSKALRPKKANTKLKRSTQMGNLYRLLKGKVEGSSLDGKSSNGKRSQIGGSGGSKQSMADALAEMTKRSAYFQQIEEDVQKFAKSINEMKAAINSFQTKDMAELLKFHQYVENHLENLTDETQQVLARFDDFPTKKLETLRTAAALYMKLNSIVTNLESWKIEAPIGKLLDRVESYFNKIKTEIDTLERSKDEEAKRFQSHNIHFDFNILVKIKESMVDVSSGCMELALKERRQAKAEENEGAGSKPDTRLKACAKMLWRAFQLAFRVYSFAGGQDDRAERLTKELAHEIETDPQHQ</sequence>
<feature type="compositionally biased region" description="Polar residues" evidence="1">
    <location>
        <begin position="1168"/>
        <end position="1180"/>
    </location>
</feature>
<evidence type="ECO:0000313" key="3">
    <source>
        <dbReference type="Proteomes" id="UP000195402"/>
    </source>
</evidence>
<dbReference type="EMBL" id="MVGT01004291">
    <property type="protein sequence ID" value="OVA00537.1"/>
    <property type="molecule type" value="Genomic_DNA"/>
</dbReference>
<feature type="compositionally biased region" description="Basic residues" evidence="1">
    <location>
        <begin position="460"/>
        <end position="472"/>
    </location>
</feature>
<dbReference type="PANTHER" id="PTHR31008">
    <property type="entry name" value="COP1-INTERACTING PROTEIN-RELATED"/>
    <property type="match status" value="1"/>
</dbReference>
<dbReference type="OrthoDB" id="1749136at2759"/>
<feature type="compositionally biased region" description="Basic and acidic residues" evidence="1">
    <location>
        <begin position="1181"/>
        <end position="1196"/>
    </location>
</feature>